<evidence type="ECO:0000259" key="1">
    <source>
        <dbReference type="Pfam" id="PF20209"/>
    </source>
</evidence>
<dbReference type="OrthoDB" id="3257061at2759"/>
<dbReference type="HOGENOM" id="CLU_090397_2_0_1"/>
<evidence type="ECO:0000313" key="3">
    <source>
        <dbReference type="Proteomes" id="UP000027195"/>
    </source>
</evidence>
<dbReference type="Pfam" id="PF20209">
    <property type="entry name" value="DUF6570"/>
    <property type="match status" value="1"/>
</dbReference>
<reference evidence="3" key="1">
    <citation type="journal article" date="2014" name="Proc. Natl. Acad. Sci. U.S.A.">
        <title>Extensive sampling of basidiomycete genomes demonstrates inadequacy of the white-rot/brown-rot paradigm for wood decay fungi.</title>
        <authorList>
            <person name="Riley R."/>
            <person name="Salamov A.A."/>
            <person name="Brown D.W."/>
            <person name="Nagy L.G."/>
            <person name="Floudas D."/>
            <person name="Held B.W."/>
            <person name="Levasseur A."/>
            <person name="Lombard V."/>
            <person name="Morin E."/>
            <person name="Otillar R."/>
            <person name="Lindquist E.A."/>
            <person name="Sun H."/>
            <person name="LaButti K.M."/>
            <person name="Schmutz J."/>
            <person name="Jabbour D."/>
            <person name="Luo H."/>
            <person name="Baker S.E."/>
            <person name="Pisabarro A.G."/>
            <person name="Walton J.D."/>
            <person name="Blanchette R.A."/>
            <person name="Henrissat B."/>
            <person name="Martin F."/>
            <person name="Cullen D."/>
            <person name="Hibbett D.S."/>
            <person name="Grigoriev I.V."/>
        </authorList>
    </citation>
    <scope>NUCLEOTIDE SEQUENCE [LARGE SCALE GENOMIC DNA]</scope>
    <source>
        <strain evidence="3">FD-172 SS1</strain>
    </source>
</reference>
<keyword evidence="3" id="KW-1185">Reference proteome</keyword>
<dbReference type="STRING" id="930990.A0A067M3K3"/>
<feature type="non-terminal residue" evidence="2">
    <location>
        <position position="189"/>
    </location>
</feature>
<dbReference type="AlphaFoldDB" id="A0A067M3K3"/>
<protein>
    <recommendedName>
        <fullName evidence="1">DUF6570 domain-containing protein</fullName>
    </recommendedName>
</protein>
<sequence>MLEFAGIQPADPNNPGSASSLSVCEECYSSLQKGKIPCFALKNHLYRGILPEELQDLTWVEEMVCALHRTTAHVTRLYHYSTSEKDPFLFHGNTCAHDMNVISTASVLPRAPSNLLDQLSVVFVGPGPVKKEHLGVIFRVRKAKVWRFLLWLKKNNRLYSTLTISQENLDMYEEDGTIPGLLEAVIHDK</sequence>
<dbReference type="Proteomes" id="UP000027195">
    <property type="component" value="Unassembled WGS sequence"/>
</dbReference>
<gene>
    <name evidence="2" type="ORF">BOTBODRAFT_121483</name>
</gene>
<organism evidence="2 3">
    <name type="scientific">Botryobasidium botryosum (strain FD-172 SS1)</name>
    <dbReference type="NCBI Taxonomy" id="930990"/>
    <lineage>
        <taxon>Eukaryota</taxon>
        <taxon>Fungi</taxon>
        <taxon>Dikarya</taxon>
        <taxon>Basidiomycota</taxon>
        <taxon>Agaricomycotina</taxon>
        <taxon>Agaricomycetes</taxon>
        <taxon>Cantharellales</taxon>
        <taxon>Botryobasidiaceae</taxon>
        <taxon>Botryobasidium</taxon>
    </lineage>
</organism>
<dbReference type="EMBL" id="KL198135">
    <property type="protein sequence ID" value="KDQ06452.1"/>
    <property type="molecule type" value="Genomic_DNA"/>
</dbReference>
<feature type="domain" description="DUF6570" evidence="1">
    <location>
        <begin position="33"/>
        <end position="170"/>
    </location>
</feature>
<accession>A0A067M3K3</accession>
<name>A0A067M3K3_BOTB1</name>
<dbReference type="InterPro" id="IPR046700">
    <property type="entry name" value="DUF6570"/>
</dbReference>
<dbReference type="InParanoid" id="A0A067M3K3"/>
<proteinExistence type="predicted"/>
<evidence type="ECO:0000313" key="2">
    <source>
        <dbReference type="EMBL" id="KDQ06452.1"/>
    </source>
</evidence>